<organism evidence="2 3">
    <name type="scientific">Murimonas intestini</name>
    <dbReference type="NCBI Taxonomy" id="1337051"/>
    <lineage>
        <taxon>Bacteria</taxon>
        <taxon>Bacillati</taxon>
        <taxon>Bacillota</taxon>
        <taxon>Clostridia</taxon>
        <taxon>Lachnospirales</taxon>
        <taxon>Lachnospiraceae</taxon>
        <taxon>Murimonas</taxon>
    </lineage>
</organism>
<proteinExistence type="predicted"/>
<dbReference type="Pfam" id="PF00535">
    <property type="entry name" value="Glycos_transf_2"/>
    <property type="match status" value="1"/>
</dbReference>
<dbReference type="SUPFAM" id="SSF53448">
    <property type="entry name" value="Nucleotide-diphospho-sugar transferases"/>
    <property type="match status" value="1"/>
</dbReference>
<feature type="domain" description="Glycosyltransferase 2-like" evidence="1">
    <location>
        <begin position="7"/>
        <end position="174"/>
    </location>
</feature>
<dbReference type="EMBL" id="QGGY01000001">
    <property type="protein sequence ID" value="PWJ78689.1"/>
    <property type="molecule type" value="Genomic_DNA"/>
</dbReference>
<dbReference type="PANTHER" id="PTHR43685:SF13">
    <property type="entry name" value="O ANTIGEN BIOSYNTHESIS RHAMNOSYLTRANSFERASE RFBN"/>
    <property type="match status" value="1"/>
</dbReference>
<dbReference type="Proteomes" id="UP000245412">
    <property type="component" value="Unassembled WGS sequence"/>
</dbReference>
<comment type="caution">
    <text evidence="2">The sequence shown here is derived from an EMBL/GenBank/DDBJ whole genome shotgun (WGS) entry which is preliminary data.</text>
</comment>
<evidence type="ECO:0000313" key="3">
    <source>
        <dbReference type="Proteomes" id="UP000245412"/>
    </source>
</evidence>
<evidence type="ECO:0000259" key="1">
    <source>
        <dbReference type="Pfam" id="PF00535"/>
    </source>
</evidence>
<dbReference type="InterPro" id="IPR001173">
    <property type="entry name" value="Glyco_trans_2-like"/>
</dbReference>
<dbReference type="Gene3D" id="3.90.550.10">
    <property type="entry name" value="Spore Coat Polysaccharide Biosynthesis Protein SpsA, Chain A"/>
    <property type="match status" value="1"/>
</dbReference>
<dbReference type="RefSeq" id="WP_109624143.1">
    <property type="nucleotide sequence ID" value="NZ_JANKBI010000001.1"/>
</dbReference>
<dbReference type="PANTHER" id="PTHR43685">
    <property type="entry name" value="GLYCOSYLTRANSFERASE"/>
    <property type="match status" value="1"/>
</dbReference>
<name>A0AB73T9A3_9FIRM</name>
<reference evidence="2 3" key="1">
    <citation type="submission" date="2018-05" db="EMBL/GenBank/DDBJ databases">
        <authorList>
            <person name="Goeker M."/>
            <person name="Huntemann M."/>
            <person name="Clum A."/>
            <person name="Pillay M."/>
            <person name="Palaniappan K."/>
            <person name="Varghese N."/>
            <person name="Mikhailova N."/>
            <person name="Stamatis D."/>
            <person name="Reddy T."/>
            <person name="Daum C."/>
            <person name="Shapiro N."/>
            <person name="Ivanova N."/>
            <person name="Kyrpides N."/>
            <person name="Woyke T."/>
        </authorList>
    </citation>
    <scope>NUCLEOTIDE SEQUENCE [LARGE SCALE GENOMIC DNA]</scope>
    <source>
        <strain evidence="2 3">DSM 26524</strain>
    </source>
</reference>
<dbReference type="AlphaFoldDB" id="A0AB73T9A3"/>
<sequence length="307" mass="35256">MKKTVDIVIPTFKPDEKFHNLMQMLFKQTYQIGRILVMNTDASLFPKEGYDKLPNVEIRHLPREEFDHGGTRDRAACLLDGDIILFMTQDAVPADERLVERLAACFEDPGIGVAYARQLPCEDCSIVEKYTRSFNYPGQSRIKSKEDLQEMGIKTFFCSNVCAAYSRSWYEKLGGFEKHTIFNEDMIFAGRLIQAGAKIAYAADAKVVHSHNYGCLEQFHRNFDMGVSQADHPEVFGMARSESEGIKLVKQTASYLCKIHKPWLIFDLVLKSGFKFLGYRMGKAYKKLPKWLVLKCTMNRHYFCGHQ</sequence>
<gene>
    <name evidence="2" type="ORF">C7383_10157</name>
</gene>
<keyword evidence="3" id="KW-1185">Reference proteome</keyword>
<dbReference type="CDD" id="cd00761">
    <property type="entry name" value="Glyco_tranf_GTA_type"/>
    <property type="match status" value="1"/>
</dbReference>
<dbReference type="InterPro" id="IPR050834">
    <property type="entry name" value="Glycosyltransf_2"/>
</dbReference>
<dbReference type="GO" id="GO:0044010">
    <property type="term" value="P:single-species biofilm formation"/>
    <property type="evidence" value="ECO:0007669"/>
    <property type="project" value="TreeGrafter"/>
</dbReference>
<accession>A0AB73T9A3</accession>
<protein>
    <submittedName>
        <fullName evidence="2">Rhamnosyltransferase</fullName>
    </submittedName>
</protein>
<evidence type="ECO:0000313" key="2">
    <source>
        <dbReference type="EMBL" id="PWJ78689.1"/>
    </source>
</evidence>
<dbReference type="InterPro" id="IPR029044">
    <property type="entry name" value="Nucleotide-diphossugar_trans"/>
</dbReference>